<dbReference type="EMBL" id="KB468124">
    <property type="protein sequence ID" value="PCH42456.1"/>
    <property type="molecule type" value="Genomic_DNA"/>
</dbReference>
<dbReference type="SUPFAM" id="SSF50044">
    <property type="entry name" value="SH3-domain"/>
    <property type="match status" value="1"/>
</dbReference>
<evidence type="ECO:0000256" key="2">
    <source>
        <dbReference type="SAM" id="Phobius"/>
    </source>
</evidence>
<keyword evidence="4" id="KW-1185">Reference proteome</keyword>
<keyword evidence="2" id="KW-1133">Transmembrane helix</keyword>
<gene>
    <name evidence="3" type="ORF">WOLCODRAFT_137920</name>
</gene>
<evidence type="ECO:0000313" key="3">
    <source>
        <dbReference type="EMBL" id="PCH42456.1"/>
    </source>
</evidence>
<dbReference type="OMA" id="DNVMSWS"/>
<evidence type="ECO:0008006" key="5">
    <source>
        <dbReference type="Google" id="ProtNLM"/>
    </source>
</evidence>
<evidence type="ECO:0000256" key="1">
    <source>
        <dbReference type="SAM" id="MobiDB-lite"/>
    </source>
</evidence>
<dbReference type="InterPro" id="IPR036028">
    <property type="entry name" value="SH3-like_dom_sf"/>
</dbReference>
<feature type="compositionally biased region" description="Low complexity" evidence="1">
    <location>
        <begin position="149"/>
        <end position="183"/>
    </location>
</feature>
<reference evidence="3 4" key="1">
    <citation type="journal article" date="2012" name="Science">
        <title>The Paleozoic origin of enzymatic lignin decomposition reconstructed from 31 fungal genomes.</title>
        <authorList>
            <person name="Floudas D."/>
            <person name="Binder M."/>
            <person name="Riley R."/>
            <person name="Barry K."/>
            <person name="Blanchette R.A."/>
            <person name="Henrissat B."/>
            <person name="Martinez A.T."/>
            <person name="Otillar R."/>
            <person name="Spatafora J.W."/>
            <person name="Yadav J.S."/>
            <person name="Aerts A."/>
            <person name="Benoit I."/>
            <person name="Boyd A."/>
            <person name="Carlson A."/>
            <person name="Copeland A."/>
            <person name="Coutinho P.M."/>
            <person name="de Vries R.P."/>
            <person name="Ferreira P."/>
            <person name="Findley K."/>
            <person name="Foster B."/>
            <person name="Gaskell J."/>
            <person name="Glotzer D."/>
            <person name="Gorecki P."/>
            <person name="Heitman J."/>
            <person name="Hesse C."/>
            <person name="Hori C."/>
            <person name="Igarashi K."/>
            <person name="Jurgens J.A."/>
            <person name="Kallen N."/>
            <person name="Kersten P."/>
            <person name="Kohler A."/>
            <person name="Kuees U."/>
            <person name="Kumar T.K.A."/>
            <person name="Kuo A."/>
            <person name="LaButti K."/>
            <person name="Larrondo L.F."/>
            <person name="Lindquist E."/>
            <person name="Ling A."/>
            <person name="Lombard V."/>
            <person name="Lucas S."/>
            <person name="Lundell T."/>
            <person name="Martin R."/>
            <person name="McLaughlin D.J."/>
            <person name="Morgenstern I."/>
            <person name="Morin E."/>
            <person name="Murat C."/>
            <person name="Nagy L.G."/>
            <person name="Nolan M."/>
            <person name="Ohm R.A."/>
            <person name="Patyshakuliyeva A."/>
            <person name="Rokas A."/>
            <person name="Ruiz-Duenas F.J."/>
            <person name="Sabat G."/>
            <person name="Salamov A."/>
            <person name="Samejima M."/>
            <person name="Schmutz J."/>
            <person name="Slot J.C."/>
            <person name="St John F."/>
            <person name="Stenlid J."/>
            <person name="Sun H."/>
            <person name="Sun S."/>
            <person name="Syed K."/>
            <person name="Tsang A."/>
            <person name="Wiebenga A."/>
            <person name="Young D."/>
            <person name="Pisabarro A."/>
            <person name="Eastwood D.C."/>
            <person name="Martin F."/>
            <person name="Cullen D."/>
            <person name="Grigoriev I.V."/>
            <person name="Hibbett D.S."/>
        </authorList>
    </citation>
    <scope>NUCLEOTIDE SEQUENCE [LARGE SCALE GENOMIC DNA]</scope>
    <source>
        <strain evidence="3 4">MD-104</strain>
    </source>
</reference>
<proteinExistence type="predicted"/>
<protein>
    <recommendedName>
        <fullName evidence="5">SH3 domain-containing protein</fullName>
    </recommendedName>
</protein>
<organism evidence="3 4">
    <name type="scientific">Wolfiporia cocos (strain MD-104)</name>
    <name type="common">Brown rot fungus</name>
    <dbReference type="NCBI Taxonomy" id="742152"/>
    <lineage>
        <taxon>Eukaryota</taxon>
        <taxon>Fungi</taxon>
        <taxon>Dikarya</taxon>
        <taxon>Basidiomycota</taxon>
        <taxon>Agaricomycotina</taxon>
        <taxon>Agaricomycetes</taxon>
        <taxon>Polyporales</taxon>
        <taxon>Phaeolaceae</taxon>
        <taxon>Wolfiporia</taxon>
    </lineage>
</organism>
<sequence>MAPNGKLVARDSYPMGTVSASTLKSDHTMIAGVVVACVIVAGGALWLGIHFLRKRRAAKRESERQAAFIPVRGVVRETQQARAPSAPQMRQAGNIAGAQPNTSVAMPERAMLRKDATREEIIEYYRAEGTLPRPFAPYSPKAQQPQPPRSSGRPTSSVSWISAGFRNSGSSSRRSSTASSLSAFDEGHKRKVRQLFNPTLPDELVLRLGEQVSVVQSFDDGWCIVGRDSVFKPGEAELGAVPAWVFVKPVKGLKAERPIRTSSLGVTVTLNNPGAPREDVISWSNFS</sequence>
<keyword evidence="2" id="KW-0472">Membrane</keyword>
<accession>A0A2H3JJU0</accession>
<keyword evidence="2" id="KW-0812">Transmembrane</keyword>
<feature type="transmembrane region" description="Helical" evidence="2">
    <location>
        <begin position="29"/>
        <end position="52"/>
    </location>
</feature>
<evidence type="ECO:0000313" key="4">
    <source>
        <dbReference type="Proteomes" id="UP000218811"/>
    </source>
</evidence>
<dbReference type="AlphaFoldDB" id="A0A2H3JJU0"/>
<feature type="region of interest" description="Disordered" evidence="1">
    <location>
        <begin position="133"/>
        <end position="184"/>
    </location>
</feature>
<dbReference type="STRING" id="742152.A0A2H3JJU0"/>
<name>A0A2H3JJU0_WOLCO</name>
<dbReference type="Proteomes" id="UP000218811">
    <property type="component" value="Unassembled WGS sequence"/>
</dbReference>
<dbReference type="OrthoDB" id="5340910at2759"/>